<comment type="similarity">
    <text evidence="5">Belongs to the methyl-accepting chemotaxis (MCP) protein family.</text>
</comment>
<protein>
    <submittedName>
        <fullName evidence="10">Methyl-accepting chemotaxis protein</fullName>
    </submittedName>
</protein>
<dbReference type="CDD" id="cd06225">
    <property type="entry name" value="HAMP"/>
    <property type="match status" value="1"/>
</dbReference>
<evidence type="ECO:0000259" key="9">
    <source>
        <dbReference type="PROSITE" id="PS50885"/>
    </source>
</evidence>
<dbReference type="InterPro" id="IPR047347">
    <property type="entry name" value="YvaQ-like_sensor"/>
</dbReference>
<reference evidence="10" key="1">
    <citation type="submission" date="2020-09" db="EMBL/GenBank/DDBJ databases">
        <title>Draft Genome Sequence of Paenibacillus sp. WST5.</title>
        <authorList>
            <person name="Bao Z."/>
        </authorList>
    </citation>
    <scope>NUCLEOTIDE SEQUENCE</scope>
    <source>
        <strain evidence="10">WST5</strain>
    </source>
</reference>
<dbReference type="PROSITE" id="PS50111">
    <property type="entry name" value="CHEMOTAXIS_TRANSDUC_2"/>
    <property type="match status" value="1"/>
</dbReference>
<accession>A0A926QJ34</accession>
<dbReference type="Proteomes" id="UP000650466">
    <property type="component" value="Unassembled WGS sequence"/>
</dbReference>
<evidence type="ECO:0000256" key="5">
    <source>
        <dbReference type="ARBA" id="ARBA00029447"/>
    </source>
</evidence>
<evidence type="ECO:0000256" key="2">
    <source>
        <dbReference type="ARBA" id="ARBA00022475"/>
    </source>
</evidence>
<keyword evidence="4 6" id="KW-0807">Transducer</keyword>
<dbReference type="SUPFAM" id="SSF58104">
    <property type="entry name" value="Methyl-accepting chemotaxis protein (MCP) signaling domain"/>
    <property type="match status" value="1"/>
</dbReference>
<name>A0A926QJ34_9BACL</name>
<evidence type="ECO:0000256" key="1">
    <source>
        <dbReference type="ARBA" id="ARBA00004236"/>
    </source>
</evidence>
<dbReference type="InterPro" id="IPR004089">
    <property type="entry name" value="MCPsignal_dom"/>
</dbReference>
<dbReference type="SMART" id="SM00283">
    <property type="entry name" value="MA"/>
    <property type="match status" value="1"/>
</dbReference>
<evidence type="ECO:0000256" key="3">
    <source>
        <dbReference type="ARBA" id="ARBA00023136"/>
    </source>
</evidence>
<dbReference type="SMART" id="SM00304">
    <property type="entry name" value="HAMP"/>
    <property type="match status" value="1"/>
</dbReference>
<dbReference type="PROSITE" id="PS50885">
    <property type="entry name" value="HAMP"/>
    <property type="match status" value="1"/>
</dbReference>
<keyword evidence="7" id="KW-1133">Transmembrane helix</keyword>
<dbReference type="GO" id="GO:0005886">
    <property type="term" value="C:plasma membrane"/>
    <property type="evidence" value="ECO:0007669"/>
    <property type="project" value="UniProtKB-SubCell"/>
</dbReference>
<evidence type="ECO:0000259" key="8">
    <source>
        <dbReference type="PROSITE" id="PS50111"/>
    </source>
</evidence>
<feature type="domain" description="HAMP" evidence="9">
    <location>
        <begin position="221"/>
        <end position="274"/>
    </location>
</feature>
<dbReference type="EMBL" id="JACVVD010000002">
    <property type="protein sequence ID" value="MBD0379977.1"/>
    <property type="molecule type" value="Genomic_DNA"/>
</dbReference>
<keyword evidence="2" id="KW-1003">Cell membrane</keyword>
<dbReference type="CDD" id="cd19411">
    <property type="entry name" value="MCP2201-like_sensor"/>
    <property type="match status" value="1"/>
</dbReference>
<keyword evidence="3 7" id="KW-0472">Membrane</keyword>
<dbReference type="PANTHER" id="PTHR32089:SF112">
    <property type="entry name" value="LYSOZYME-LIKE PROTEIN-RELATED"/>
    <property type="match status" value="1"/>
</dbReference>
<dbReference type="GO" id="GO:0007165">
    <property type="term" value="P:signal transduction"/>
    <property type="evidence" value="ECO:0007669"/>
    <property type="project" value="UniProtKB-KW"/>
</dbReference>
<evidence type="ECO:0000313" key="10">
    <source>
        <dbReference type="EMBL" id="MBD0379977.1"/>
    </source>
</evidence>
<dbReference type="PANTHER" id="PTHR32089">
    <property type="entry name" value="METHYL-ACCEPTING CHEMOTAXIS PROTEIN MCPB"/>
    <property type="match status" value="1"/>
</dbReference>
<proteinExistence type="inferred from homology"/>
<comment type="subcellular location">
    <subcellularLocation>
        <location evidence="1">Cell membrane</location>
    </subcellularLocation>
</comment>
<sequence length="579" mass="63279">MRVRLPRMTVGKKLFFCFIIVLLLTAVVGWMSLTNMKLIQNKSEEISKQWMPGVEAVNVISYLTENVHSLDMQLFILTDQAQLQTTVTQALAGINNVDERLKQFGESLTDEQEKRNFEAFSNQWNTYKGFHEKFVQLSKEVNLSKGSGNRDKEVQALLNDSNKVFVNLKKYLDVLVQIKHEGAAAASENSSVIYRTGQTNMLYVLGIAVLVGLALAFLITYNISKPVRLVSQALQAVSLGSLTERDVKVRNKDEIGELVGSLNRMKTNVRDILHQIRDASSLVADSSKELLAHSEQTSQASNQVVEVMQQVASGAEIQVQNYEDTHTAMTEMSMGVGRIAEASSEVSDISMEAFREAKQGEQDLQALITSMNGMSETVGRANSVIQNLESYSQQIDNMIGLMGGIAKQTNLLALNAAIEAARAGEAGKGFTVVAGEVRKLSEQSAQFANQITELIGQMLSNTGVAVQTMHECLQEVDSGKEMVHTAEASFHRIFLASEKVAVRIQEVAAAAQEMAATSEEVSASVAETSAHARNSSTYAQHVAETAEHQLTSLNDITQSAGKLNGIAEQLHTAVGKFKL</sequence>
<dbReference type="CDD" id="cd11386">
    <property type="entry name" value="MCP_signal"/>
    <property type="match status" value="1"/>
</dbReference>
<dbReference type="RefSeq" id="WP_188173753.1">
    <property type="nucleotide sequence ID" value="NZ_JACVVD010000002.1"/>
</dbReference>
<feature type="domain" description="Methyl-accepting transducer" evidence="8">
    <location>
        <begin position="293"/>
        <end position="529"/>
    </location>
</feature>
<evidence type="ECO:0000256" key="7">
    <source>
        <dbReference type="SAM" id="Phobius"/>
    </source>
</evidence>
<feature type="transmembrane region" description="Helical" evidence="7">
    <location>
        <begin position="201"/>
        <end position="221"/>
    </location>
</feature>
<dbReference type="Pfam" id="PF00672">
    <property type="entry name" value="HAMP"/>
    <property type="match status" value="1"/>
</dbReference>
<dbReference type="Pfam" id="PF00015">
    <property type="entry name" value="MCPsignal"/>
    <property type="match status" value="1"/>
</dbReference>
<evidence type="ECO:0000256" key="6">
    <source>
        <dbReference type="PROSITE-ProRule" id="PRU00284"/>
    </source>
</evidence>
<dbReference type="Gene3D" id="6.10.340.10">
    <property type="match status" value="1"/>
</dbReference>
<comment type="caution">
    <text evidence="10">The sequence shown here is derived from an EMBL/GenBank/DDBJ whole genome shotgun (WGS) entry which is preliminary data.</text>
</comment>
<dbReference type="InterPro" id="IPR003660">
    <property type="entry name" value="HAMP_dom"/>
</dbReference>
<dbReference type="Gene3D" id="1.10.287.950">
    <property type="entry name" value="Methyl-accepting chemotaxis protein"/>
    <property type="match status" value="1"/>
</dbReference>
<evidence type="ECO:0000256" key="4">
    <source>
        <dbReference type="ARBA" id="ARBA00023224"/>
    </source>
</evidence>
<keyword evidence="11" id="KW-1185">Reference proteome</keyword>
<gene>
    <name evidence="10" type="ORF">ICC18_07625</name>
</gene>
<dbReference type="InterPro" id="IPR024478">
    <property type="entry name" value="HlyB_4HB_MCP"/>
</dbReference>
<dbReference type="Pfam" id="PF12729">
    <property type="entry name" value="4HB_MCP_1"/>
    <property type="match status" value="1"/>
</dbReference>
<keyword evidence="7" id="KW-0812">Transmembrane</keyword>
<evidence type="ECO:0000313" key="11">
    <source>
        <dbReference type="Proteomes" id="UP000650466"/>
    </source>
</evidence>
<organism evidence="10 11">
    <name type="scientific">Paenibacillus sedimenti</name>
    <dbReference type="NCBI Taxonomy" id="2770274"/>
    <lineage>
        <taxon>Bacteria</taxon>
        <taxon>Bacillati</taxon>
        <taxon>Bacillota</taxon>
        <taxon>Bacilli</taxon>
        <taxon>Bacillales</taxon>
        <taxon>Paenibacillaceae</taxon>
        <taxon>Paenibacillus</taxon>
    </lineage>
</organism>
<dbReference type="AlphaFoldDB" id="A0A926QJ34"/>